<evidence type="ECO:0000313" key="2">
    <source>
        <dbReference type="Proteomes" id="UP000015106"/>
    </source>
</evidence>
<accession>A0A8R7TC51</accession>
<dbReference type="Gramene" id="TuG1812G0200000482.01.T01">
    <property type="protein sequence ID" value="TuG1812G0200000482.01.T01"/>
    <property type="gene ID" value="TuG1812G0200000482.01"/>
</dbReference>
<reference evidence="2" key="1">
    <citation type="journal article" date="2013" name="Nature">
        <title>Draft genome of the wheat A-genome progenitor Triticum urartu.</title>
        <authorList>
            <person name="Ling H.Q."/>
            <person name="Zhao S."/>
            <person name="Liu D."/>
            <person name="Wang J."/>
            <person name="Sun H."/>
            <person name="Zhang C."/>
            <person name="Fan H."/>
            <person name="Li D."/>
            <person name="Dong L."/>
            <person name="Tao Y."/>
            <person name="Gao C."/>
            <person name="Wu H."/>
            <person name="Li Y."/>
            <person name="Cui Y."/>
            <person name="Guo X."/>
            <person name="Zheng S."/>
            <person name="Wang B."/>
            <person name="Yu K."/>
            <person name="Liang Q."/>
            <person name="Yang W."/>
            <person name="Lou X."/>
            <person name="Chen J."/>
            <person name="Feng M."/>
            <person name="Jian J."/>
            <person name="Zhang X."/>
            <person name="Luo G."/>
            <person name="Jiang Y."/>
            <person name="Liu J."/>
            <person name="Wang Z."/>
            <person name="Sha Y."/>
            <person name="Zhang B."/>
            <person name="Wu H."/>
            <person name="Tang D."/>
            <person name="Shen Q."/>
            <person name="Xue P."/>
            <person name="Zou S."/>
            <person name="Wang X."/>
            <person name="Liu X."/>
            <person name="Wang F."/>
            <person name="Yang Y."/>
            <person name="An X."/>
            <person name="Dong Z."/>
            <person name="Zhang K."/>
            <person name="Zhang X."/>
            <person name="Luo M.C."/>
            <person name="Dvorak J."/>
            <person name="Tong Y."/>
            <person name="Wang J."/>
            <person name="Yang H."/>
            <person name="Li Z."/>
            <person name="Wang D."/>
            <person name="Zhang A."/>
            <person name="Wang J."/>
        </authorList>
    </citation>
    <scope>NUCLEOTIDE SEQUENCE</scope>
    <source>
        <strain evidence="2">cv. G1812</strain>
    </source>
</reference>
<dbReference type="PANTHER" id="PTHR43242">
    <property type="entry name" value="NAD(P)-BINDING ROSSMANN-FOLD SUPERFAMILY PROTEIN"/>
    <property type="match status" value="1"/>
</dbReference>
<dbReference type="InterPro" id="IPR036291">
    <property type="entry name" value="NAD(P)-bd_dom_sf"/>
</dbReference>
<proteinExistence type="predicted"/>
<dbReference type="Proteomes" id="UP000015106">
    <property type="component" value="Chromosome 2"/>
</dbReference>
<dbReference type="SUPFAM" id="SSF51735">
    <property type="entry name" value="NAD(P)-binding Rossmann-fold domains"/>
    <property type="match status" value="1"/>
</dbReference>
<dbReference type="PANTHER" id="PTHR43242:SF1">
    <property type="entry name" value="NAD(P)-BINDING ROSSMANN-FOLD SUPERFAMILY PROTEIN"/>
    <property type="match status" value="1"/>
</dbReference>
<reference evidence="1" key="3">
    <citation type="submission" date="2022-06" db="UniProtKB">
        <authorList>
            <consortium name="EnsemblPlants"/>
        </authorList>
    </citation>
    <scope>IDENTIFICATION</scope>
</reference>
<organism evidence="1 2">
    <name type="scientific">Triticum urartu</name>
    <name type="common">Red wild einkorn</name>
    <name type="synonym">Crithodium urartu</name>
    <dbReference type="NCBI Taxonomy" id="4572"/>
    <lineage>
        <taxon>Eukaryota</taxon>
        <taxon>Viridiplantae</taxon>
        <taxon>Streptophyta</taxon>
        <taxon>Embryophyta</taxon>
        <taxon>Tracheophyta</taxon>
        <taxon>Spermatophyta</taxon>
        <taxon>Magnoliopsida</taxon>
        <taxon>Liliopsida</taxon>
        <taxon>Poales</taxon>
        <taxon>Poaceae</taxon>
        <taxon>BOP clade</taxon>
        <taxon>Pooideae</taxon>
        <taxon>Triticodae</taxon>
        <taxon>Triticeae</taxon>
        <taxon>Triticinae</taxon>
        <taxon>Triticum</taxon>
    </lineage>
</organism>
<dbReference type="Gene3D" id="3.40.50.720">
    <property type="entry name" value="NAD(P)-binding Rossmann-like Domain"/>
    <property type="match status" value="1"/>
</dbReference>
<evidence type="ECO:0000313" key="1">
    <source>
        <dbReference type="EnsemblPlants" id="TuG1812G0200000482.01.T01"/>
    </source>
</evidence>
<keyword evidence="2" id="KW-1185">Reference proteome</keyword>
<protein>
    <submittedName>
        <fullName evidence="1">Uncharacterized protein</fullName>
    </submittedName>
</protein>
<dbReference type="EnsemblPlants" id="TuG1812G0200000482.01.T01">
    <property type="protein sequence ID" value="TuG1812G0200000482.01.T01"/>
    <property type="gene ID" value="TuG1812G0200000482.01"/>
</dbReference>
<dbReference type="AlphaFoldDB" id="A0A8R7TC51"/>
<sequence>MESKRVLVVGRSGYLGQHLLVALVVGGGNGVYVDVAFTHHRRAAPRALLNALPSVRAFCADLRSSDGLEAVSASFGQ</sequence>
<name>A0A8R7TC51_TRIUA</name>
<reference evidence="1" key="2">
    <citation type="submission" date="2018-03" db="EMBL/GenBank/DDBJ databases">
        <title>The Triticum urartu genome reveals the dynamic nature of wheat genome evolution.</title>
        <authorList>
            <person name="Ling H."/>
            <person name="Ma B."/>
            <person name="Shi X."/>
            <person name="Liu H."/>
            <person name="Dong L."/>
            <person name="Sun H."/>
            <person name="Cao Y."/>
            <person name="Gao Q."/>
            <person name="Zheng S."/>
            <person name="Li Y."/>
            <person name="Yu Y."/>
            <person name="Du H."/>
            <person name="Qi M."/>
            <person name="Li Y."/>
            <person name="Yu H."/>
            <person name="Cui Y."/>
            <person name="Wang N."/>
            <person name="Chen C."/>
            <person name="Wu H."/>
            <person name="Zhao Y."/>
            <person name="Zhang J."/>
            <person name="Li Y."/>
            <person name="Zhou W."/>
            <person name="Zhang B."/>
            <person name="Hu W."/>
            <person name="Eijk M."/>
            <person name="Tang J."/>
            <person name="Witsenboer H."/>
            <person name="Zhao S."/>
            <person name="Li Z."/>
            <person name="Zhang A."/>
            <person name="Wang D."/>
            <person name="Liang C."/>
        </authorList>
    </citation>
    <scope>NUCLEOTIDE SEQUENCE [LARGE SCALE GENOMIC DNA]</scope>
    <source>
        <strain evidence="1">cv. G1812</strain>
    </source>
</reference>